<proteinExistence type="predicted"/>
<dbReference type="AlphaFoldDB" id="A0A3P7MNQ3"/>
<organism evidence="1 2">
    <name type="scientific">Cylicostephanus goldi</name>
    <name type="common">Nematode worm</name>
    <dbReference type="NCBI Taxonomy" id="71465"/>
    <lineage>
        <taxon>Eukaryota</taxon>
        <taxon>Metazoa</taxon>
        <taxon>Ecdysozoa</taxon>
        <taxon>Nematoda</taxon>
        <taxon>Chromadorea</taxon>
        <taxon>Rhabditida</taxon>
        <taxon>Rhabditina</taxon>
        <taxon>Rhabditomorpha</taxon>
        <taxon>Strongyloidea</taxon>
        <taxon>Strongylidae</taxon>
        <taxon>Cylicostephanus</taxon>
    </lineage>
</organism>
<reference evidence="1 2" key="1">
    <citation type="submission" date="2018-11" db="EMBL/GenBank/DDBJ databases">
        <authorList>
            <consortium name="Pathogen Informatics"/>
        </authorList>
    </citation>
    <scope>NUCLEOTIDE SEQUENCE [LARGE SCALE GENOMIC DNA]</scope>
</reference>
<gene>
    <name evidence="1" type="ORF">CGOC_LOCUS11766</name>
</gene>
<name>A0A3P7MNQ3_CYLGO</name>
<dbReference type="Proteomes" id="UP000271889">
    <property type="component" value="Unassembled WGS sequence"/>
</dbReference>
<accession>A0A3P7MNQ3</accession>
<evidence type="ECO:0000313" key="2">
    <source>
        <dbReference type="Proteomes" id="UP000271889"/>
    </source>
</evidence>
<protein>
    <submittedName>
        <fullName evidence="1">Uncharacterized protein</fullName>
    </submittedName>
</protein>
<evidence type="ECO:0000313" key="1">
    <source>
        <dbReference type="EMBL" id="VDN31245.1"/>
    </source>
</evidence>
<dbReference type="EMBL" id="UYRV01118624">
    <property type="protein sequence ID" value="VDN31245.1"/>
    <property type="molecule type" value="Genomic_DNA"/>
</dbReference>
<sequence>MVMRTKVLHNHEIWHFCEVLQDRNCEVGFNDLHGNRQGPLTSTPIASKGRSTFEKFLGTNCVTDKPSVVNKVSNDVQMNDSYVRPQQKKSAVTTVPESSFAVVGRSVVDGLKAVNRESFHVDFEEDDHGENLCEQPAEYVDDQVSDAERVEVVPQLPRVEPNIVVNMNSPEVIIKREEENPKVEVSTIKSTVSLRKNFFLETSSYAAEGYKGRN</sequence>
<keyword evidence="2" id="KW-1185">Reference proteome</keyword>